<keyword evidence="1" id="KW-0808">Transferase</keyword>
<evidence type="ECO:0000313" key="3">
    <source>
        <dbReference type="EMBL" id="KUZ94826.1"/>
    </source>
</evidence>
<dbReference type="EMBL" id="LOTN01000012">
    <property type="protein sequence ID" value="KUZ94826.1"/>
    <property type="molecule type" value="Genomic_DNA"/>
</dbReference>
<dbReference type="GO" id="GO:0016757">
    <property type="term" value="F:glycosyltransferase activity"/>
    <property type="evidence" value="ECO:0007669"/>
    <property type="project" value="InterPro"/>
</dbReference>
<dbReference type="PANTHER" id="PTHR46401">
    <property type="entry name" value="GLYCOSYLTRANSFERASE WBBK-RELATED"/>
    <property type="match status" value="1"/>
</dbReference>
<dbReference type="Proteomes" id="UP000065521">
    <property type="component" value="Unassembled WGS sequence"/>
</dbReference>
<protein>
    <recommendedName>
        <fullName evidence="2">Glycosyl transferase family 1 domain-containing protein</fullName>
    </recommendedName>
</protein>
<dbReference type="GO" id="GO:0009103">
    <property type="term" value="P:lipopolysaccharide biosynthetic process"/>
    <property type="evidence" value="ECO:0007669"/>
    <property type="project" value="TreeGrafter"/>
</dbReference>
<name>A0A102LQU7_9BURK</name>
<organism evidence="3 4">
    <name type="scientific">Burkholderia ubonensis</name>
    <dbReference type="NCBI Taxonomy" id="101571"/>
    <lineage>
        <taxon>Bacteria</taxon>
        <taxon>Pseudomonadati</taxon>
        <taxon>Pseudomonadota</taxon>
        <taxon>Betaproteobacteria</taxon>
        <taxon>Burkholderiales</taxon>
        <taxon>Burkholderiaceae</taxon>
        <taxon>Burkholderia</taxon>
        <taxon>Burkholderia cepacia complex</taxon>
    </lineage>
</organism>
<dbReference type="AlphaFoldDB" id="A0A102LQU7"/>
<dbReference type="Gene3D" id="3.40.50.2000">
    <property type="entry name" value="Glycogen Phosphorylase B"/>
    <property type="match status" value="2"/>
</dbReference>
<comment type="caution">
    <text evidence="3">The sequence shown here is derived from an EMBL/GenBank/DDBJ whole genome shotgun (WGS) entry which is preliminary data.</text>
</comment>
<evidence type="ECO:0000256" key="1">
    <source>
        <dbReference type="ARBA" id="ARBA00022679"/>
    </source>
</evidence>
<dbReference type="RefSeq" id="WP_059631538.1">
    <property type="nucleotide sequence ID" value="NZ_LOTK01000073.1"/>
</dbReference>
<sequence length="356" mass="39473">MKLLIYAPDIFVGDAVGNHCFGVARSARRCGWDVEMFSQRFDPSSPDVRHVDHLFSNATQDDLLFVSYSIADDCLDRLVELPCAKLAYYHGVTDPNLLRAFEPRTADLCSAGLDQLTRLSAFNVLAANSHKTAAELKERAGIADVSLVPPVFADMPAFRQQPVAPPRPERHTRNLLSVGRVVPHKRIEDLLQILAHIRDTGREVTLTVVGTMPNYDYSKHLFNLGRKLNVLDYVDFAGVLDDSDLFYCYSRADALISMSLHEGFGVPALEAMHFGLPVFARGGTAIDEVLGDVGRTFLDGTAENIGRDIADSLFDEIWCNRQRTAGFTRAAQILEQSSDQVWASLFLKASTRSIQP</sequence>
<reference evidence="3 4" key="1">
    <citation type="submission" date="2015-11" db="EMBL/GenBank/DDBJ databases">
        <title>Expanding the genomic diversity of Burkholderia species for the development of highly accurate diagnostics.</title>
        <authorList>
            <person name="Sahl J."/>
            <person name="Keim P."/>
            <person name="Wagner D."/>
        </authorList>
    </citation>
    <scope>NUCLEOTIDE SEQUENCE [LARGE SCALE GENOMIC DNA]</scope>
    <source>
        <strain evidence="3 4">RF32-BP4</strain>
    </source>
</reference>
<proteinExistence type="predicted"/>
<accession>A0A102LQU7</accession>
<evidence type="ECO:0000313" key="4">
    <source>
        <dbReference type="Proteomes" id="UP000065521"/>
    </source>
</evidence>
<dbReference type="Pfam" id="PF00534">
    <property type="entry name" value="Glycos_transf_1"/>
    <property type="match status" value="1"/>
</dbReference>
<evidence type="ECO:0000259" key="2">
    <source>
        <dbReference type="Pfam" id="PF00534"/>
    </source>
</evidence>
<feature type="domain" description="Glycosyl transferase family 1" evidence="2">
    <location>
        <begin position="174"/>
        <end position="321"/>
    </location>
</feature>
<gene>
    <name evidence="3" type="ORF">WI38_06645</name>
</gene>
<dbReference type="InterPro" id="IPR001296">
    <property type="entry name" value="Glyco_trans_1"/>
</dbReference>
<dbReference type="PANTHER" id="PTHR46401:SF2">
    <property type="entry name" value="GLYCOSYLTRANSFERASE WBBK-RELATED"/>
    <property type="match status" value="1"/>
</dbReference>
<dbReference type="SUPFAM" id="SSF53756">
    <property type="entry name" value="UDP-Glycosyltransferase/glycogen phosphorylase"/>
    <property type="match status" value="1"/>
</dbReference>